<comment type="caution">
    <text evidence="1">The sequence shown here is derived from an EMBL/GenBank/DDBJ whole genome shotgun (WGS) entry which is preliminary data.</text>
</comment>
<organism evidence="1 2">
    <name type="scientific">Sellimonas intestinalis</name>
    <dbReference type="NCBI Taxonomy" id="1653434"/>
    <lineage>
        <taxon>Bacteria</taxon>
        <taxon>Bacillati</taxon>
        <taxon>Bacillota</taxon>
        <taxon>Clostridia</taxon>
        <taxon>Lachnospirales</taxon>
        <taxon>Lachnospiraceae</taxon>
        <taxon>Sellimonas</taxon>
    </lineage>
</organism>
<evidence type="ECO:0000313" key="2">
    <source>
        <dbReference type="Proteomes" id="UP000261080"/>
    </source>
</evidence>
<dbReference type="OrthoDB" id="2085864at2"/>
<name>A0A3E3JYG2_9FIRM</name>
<dbReference type="Proteomes" id="UP000261080">
    <property type="component" value="Unassembled WGS sequence"/>
</dbReference>
<reference evidence="1 2" key="1">
    <citation type="submission" date="2018-08" db="EMBL/GenBank/DDBJ databases">
        <title>A genome reference for cultivated species of the human gut microbiota.</title>
        <authorList>
            <person name="Zou Y."/>
            <person name="Xue W."/>
            <person name="Luo G."/>
        </authorList>
    </citation>
    <scope>NUCLEOTIDE SEQUENCE [LARGE SCALE GENOMIC DNA]</scope>
    <source>
        <strain evidence="1 2">AF37-2AT</strain>
    </source>
</reference>
<gene>
    <name evidence="1" type="ORF">DW016_15070</name>
</gene>
<dbReference type="EMBL" id="QVLX01000014">
    <property type="protein sequence ID" value="RGE84612.1"/>
    <property type="molecule type" value="Genomic_DNA"/>
</dbReference>
<protein>
    <submittedName>
        <fullName evidence="1">Uncharacterized protein</fullName>
    </submittedName>
</protein>
<accession>A0A3E3JYG2</accession>
<keyword evidence="2" id="KW-1185">Reference proteome</keyword>
<dbReference type="AlphaFoldDB" id="A0A3E3JYG2"/>
<evidence type="ECO:0000313" key="1">
    <source>
        <dbReference type="EMBL" id="RGE84612.1"/>
    </source>
</evidence>
<proteinExistence type="predicted"/>
<sequence>MMTLYSGGQSLLGKRVSSLVGNDLKVLADGSVVGTIKKVTGYTQFSSKKEEQSGYYFPFKLTKTGTTMTLKKNGVAGEGKEDMAFDPEIILRVSRGDAFTVEVDDSPVVTFNFKNVTWA</sequence>